<dbReference type="RefSeq" id="WP_017895290.1">
    <property type="nucleotide sequence ID" value="NZ_CBXI010000036.1"/>
</dbReference>
<gene>
    <name evidence="2" type="ORF">CTDIVETGP_2022</name>
</gene>
<dbReference type="EMBL" id="CBXI010000036">
    <property type="protein sequence ID" value="CDL91952.1"/>
    <property type="molecule type" value="Genomic_DNA"/>
</dbReference>
<evidence type="ECO:0000259" key="1">
    <source>
        <dbReference type="Pfam" id="PF09347"/>
    </source>
</evidence>
<dbReference type="EC" id="2.1.2.10" evidence="2"/>
<keyword evidence="2" id="KW-0808">Transferase</keyword>
<dbReference type="NCBIfam" id="TIGR03425">
    <property type="entry name" value="urea_degr_2"/>
    <property type="match status" value="1"/>
</dbReference>
<comment type="caution">
    <text evidence="2">The sequence shown here is derived from an EMBL/GenBank/DDBJ whole genome shotgun (WGS) entry which is preliminary data.</text>
</comment>
<dbReference type="Proteomes" id="UP000019482">
    <property type="component" value="Unassembled WGS sequence"/>
</dbReference>
<evidence type="ECO:0000313" key="2">
    <source>
        <dbReference type="EMBL" id="CDL91952.1"/>
    </source>
</evidence>
<accession>W6NIU1</accession>
<proteinExistence type="predicted"/>
<evidence type="ECO:0000313" key="3">
    <source>
        <dbReference type="Proteomes" id="UP000019482"/>
    </source>
</evidence>
<feature type="domain" description="DUF1989" evidence="1">
    <location>
        <begin position="8"/>
        <end position="178"/>
    </location>
</feature>
<protein>
    <submittedName>
        <fullName evidence="2">Urea carboxylase-related aminomethyltransferase</fullName>
        <ecNumber evidence="2">2.1.2.10</ecNumber>
    </submittedName>
</protein>
<organism evidence="2 3">
    <name type="scientific">Clostridium tyrobutyricum DIVETGP</name>
    <dbReference type="NCBI Taxonomy" id="1408889"/>
    <lineage>
        <taxon>Bacteria</taxon>
        <taxon>Bacillati</taxon>
        <taxon>Bacillota</taxon>
        <taxon>Clostridia</taxon>
        <taxon>Eubacteriales</taxon>
        <taxon>Clostridiaceae</taxon>
        <taxon>Clostridium</taxon>
    </lineage>
</organism>
<name>W6NIU1_CLOTY</name>
<dbReference type="GeneID" id="29419299"/>
<dbReference type="OrthoDB" id="9772660at2"/>
<dbReference type="PANTHER" id="PTHR31527">
    <property type="entry name" value="RE64534P"/>
    <property type="match status" value="1"/>
</dbReference>
<dbReference type="InterPro" id="IPR018959">
    <property type="entry name" value="DUF1989"/>
</dbReference>
<dbReference type="InterPro" id="IPR017792">
    <property type="entry name" value="UAAP1"/>
</dbReference>
<sequence length="239" mass="27230">MNIIWNKTLAPGDRWSGNICKGRLIKFTSLGEGANLSMLMYNFRNLSEHYNAPDTMKAQHSFFLKKGHVIISDCGRALASIVEDDLDGHDTATGYTTRIMTDKKYGFTSYQKDGNDYLKSGQENFINELTKNGMSKRDLMPSINLFSKIDADERGNLIFIKDYCPKEASVTIRTEMDVYIVLSNTPNPLDEKKEYPSVPIKIEILNAPPIDGLDYCVNYSKYTRRAFENTWEYNTLLGI</sequence>
<dbReference type="Pfam" id="PF09347">
    <property type="entry name" value="DUF1989"/>
    <property type="match status" value="1"/>
</dbReference>
<keyword evidence="2" id="KW-0489">Methyltransferase</keyword>
<dbReference type="GO" id="GO:0004047">
    <property type="term" value="F:aminomethyltransferase activity"/>
    <property type="evidence" value="ECO:0007669"/>
    <property type="project" value="UniProtKB-EC"/>
</dbReference>
<dbReference type="GO" id="GO:0032259">
    <property type="term" value="P:methylation"/>
    <property type="evidence" value="ECO:0007669"/>
    <property type="project" value="UniProtKB-KW"/>
</dbReference>
<reference evidence="2 3" key="1">
    <citation type="journal article" date="2015" name="Genome Announc.">
        <title>Draft Genome Sequence of Clostridium tyrobutyricum Strain DIVETGP, Isolated from Cow's Milk for Grana Padano Production.</title>
        <authorList>
            <person name="Soggiu A."/>
            <person name="Piras C."/>
            <person name="Gaiarsa S."/>
            <person name="Sassera D."/>
            <person name="Roncada P."/>
            <person name="Bendixen E."/>
            <person name="Brasca M."/>
            <person name="Bonizzi L."/>
        </authorList>
    </citation>
    <scope>NUCLEOTIDE SEQUENCE [LARGE SCALE GENOMIC DNA]</scope>
    <source>
        <strain evidence="2 3">DIVETGP</strain>
    </source>
</reference>
<keyword evidence="3" id="KW-1185">Reference proteome</keyword>
<dbReference type="PANTHER" id="PTHR31527:SF0">
    <property type="entry name" value="RE64534P"/>
    <property type="match status" value="1"/>
</dbReference>
<dbReference type="AlphaFoldDB" id="W6NIU1"/>
<dbReference type="GO" id="GO:0008168">
    <property type="term" value="F:methyltransferase activity"/>
    <property type="evidence" value="ECO:0007669"/>
    <property type="project" value="UniProtKB-KW"/>
</dbReference>